<evidence type="ECO:0000313" key="2">
    <source>
        <dbReference type="Proteomes" id="UP001583172"/>
    </source>
</evidence>
<dbReference type="Proteomes" id="UP001583172">
    <property type="component" value="Unassembled WGS sequence"/>
</dbReference>
<dbReference type="EMBL" id="JAZGSY010000244">
    <property type="protein sequence ID" value="KAL1838012.1"/>
    <property type="molecule type" value="Genomic_DNA"/>
</dbReference>
<protein>
    <submittedName>
        <fullName evidence="1">Uncharacterized protein</fullName>
    </submittedName>
</protein>
<accession>A0ABR3V8H4</accession>
<name>A0ABR3V8H4_HUMIN</name>
<keyword evidence="2" id="KW-1185">Reference proteome</keyword>
<gene>
    <name evidence="1" type="ORF">VTJ49DRAFT_3135</name>
</gene>
<reference evidence="1 2" key="1">
    <citation type="journal article" date="2024" name="Commun. Biol.">
        <title>Comparative genomic analysis of thermophilic fungi reveals convergent evolutionary adaptations and gene losses.</title>
        <authorList>
            <person name="Steindorff A.S."/>
            <person name="Aguilar-Pontes M.V."/>
            <person name="Robinson A.J."/>
            <person name="Andreopoulos B."/>
            <person name="LaButti K."/>
            <person name="Kuo A."/>
            <person name="Mondo S."/>
            <person name="Riley R."/>
            <person name="Otillar R."/>
            <person name="Haridas S."/>
            <person name="Lipzen A."/>
            <person name="Grimwood J."/>
            <person name="Schmutz J."/>
            <person name="Clum A."/>
            <person name="Reid I.D."/>
            <person name="Moisan M.C."/>
            <person name="Butler G."/>
            <person name="Nguyen T.T.M."/>
            <person name="Dewar K."/>
            <person name="Conant G."/>
            <person name="Drula E."/>
            <person name="Henrissat B."/>
            <person name="Hansel C."/>
            <person name="Singer S."/>
            <person name="Hutchinson M.I."/>
            <person name="de Vries R.P."/>
            <person name="Natvig D.O."/>
            <person name="Powell A.J."/>
            <person name="Tsang A."/>
            <person name="Grigoriev I.V."/>
        </authorList>
    </citation>
    <scope>NUCLEOTIDE SEQUENCE [LARGE SCALE GENOMIC DNA]</scope>
    <source>
        <strain evidence="1 2">CBS 620.91</strain>
    </source>
</reference>
<comment type="caution">
    <text evidence="1">The sequence shown here is derived from an EMBL/GenBank/DDBJ whole genome shotgun (WGS) entry which is preliminary data.</text>
</comment>
<proteinExistence type="predicted"/>
<sequence>MTRSAGSRGVYLTSEVIATDVVGLSVLNKRPDIRPLQVLKVIVVGSSQLGAHAAVVASDNDTATTRGHLGVDAVLHAQAGLLAGVAQDGGILVVAGTAEVDDAVGRQNVLGAAGRVLGGAAGDQLGIVVVEKVLKDVLVLGLGQDGIVGLETVLFKQGLVAEGLDVCGEGSSCQSGDSSLQ</sequence>
<evidence type="ECO:0000313" key="1">
    <source>
        <dbReference type="EMBL" id="KAL1838012.1"/>
    </source>
</evidence>
<organism evidence="1 2">
    <name type="scientific">Humicola insolens</name>
    <name type="common">Soft-rot fungus</name>
    <dbReference type="NCBI Taxonomy" id="85995"/>
    <lineage>
        <taxon>Eukaryota</taxon>
        <taxon>Fungi</taxon>
        <taxon>Dikarya</taxon>
        <taxon>Ascomycota</taxon>
        <taxon>Pezizomycotina</taxon>
        <taxon>Sordariomycetes</taxon>
        <taxon>Sordariomycetidae</taxon>
        <taxon>Sordariales</taxon>
        <taxon>Chaetomiaceae</taxon>
        <taxon>Mycothermus</taxon>
    </lineage>
</organism>